<dbReference type="Proteomes" id="UP000318815">
    <property type="component" value="Unassembled WGS sequence"/>
</dbReference>
<organism evidence="2 3">
    <name type="scientific">Chitinophaga pinensis</name>
    <dbReference type="NCBI Taxonomy" id="79329"/>
    <lineage>
        <taxon>Bacteria</taxon>
        <taxon>Pseudomonadati</taxon>
        <taxon>Bacteroidota</taxon>
        <taxon>Chitinophagia</taxon>
        <taxon>Chitinophagales</taxon>
        <taxon>Chitinophagaceae</taxon>
        <taxon>Chitinophaga</taxon>
    </lineage>
</organism>
<proteinExistence type="predicted"/>
<sequence>MAGFFPDEDSSTFGSAGKLHTEAISYAAFLTGMMQHKVLTAESYNELLKKQVSVPRKHEFNANEGTGAGDWVSVSRRQDRQPLCAWR</sequence>
<evidence type="ECO:0000313" key="2">
    <source>
        <dbReference type="EMBL" id="TWV95657.1"/>
    </source>
</evidence>
<reference evidence="2 3" key="1">
    <citation type="submission" date="2019-08" db="EMBL/GenBank/DDBJ databases">
        <title>Whole genome sequencing of chitin degrading bacteria Chitinophaga pinensis YS16.</title>
        <authorList>
            <person name="Singh R.P."/>
            <person name="Manchanda G."/>
            <person name="Maurya I.K."/>
            <person name="Joshi N.K."/>
            <person name="Srivastava A.K."/>
        </authorList>
    </citation>
    <scope>NUCLEOTIDE SEQUENCE [LARGE SCALE GENOMIC DNA]</scope>
    <source>
        <strain evidence="2 3">YS-16</strain>
    </source>
</reference>
<comment type="caution">
    <text evidence="2">The sequence shown here is derived from an EMBL/GenBank/DDBJ whole genome shotgun (WGS) entry which is preliminary data.</text>
</comment>
<dbReference type="RefSeq" id="WP_146307566.1">
    <property type="nucleotide sequence ID" value="NZ_VOHS01000039.1"/>
</dbReference>
<protein>
    <submittedName>
        <fullName evidence="2">Uncharacterized protein</fullName>
    </submittedName>
</protein>
<feature type="region of interest" description="Disordered" evidence="1">
    <location>
        <begin position="59"/>
        <end position="87"/>
    </location>
</feature>
<name>A0A5C6LN93_9BACT</name>
<dbReference type="EMBL" id="VOHS01000039">
    <property type="protein sequence ID" value="TWV95657.1"/>
    <property type="molecule type" value="Genomic_DNA"/>
</dbReference>
<dbReference type="AlphaFoldDB" id="A0A5C6LN93"/>
<gene>
    <name evidence="2" type="ORF">FEF09_24480</name>
</gene>
<keyword evidence="3" id="KW-1185">Reference proteome</keyword>
<accession>A0A5C6LN93</accession>
<evidence type="ECO:0000313" key="3">
    <source>
        <dbReference type="Proteomes" id="UP000318815"/>
    </source>
</evidence>
<dbReference type="OrthoDB" id="1357763at2"/>
<evidence type="ECO:0000256" key="1">
    <source>
        <dbReference type="SAM" id="MobiDB-lite"/>
    </source>
</evidence>